<reference evidence="3 4" key="1">
    <citation type="submission" date="2019-03" db="EMBL/GenBank/DDBJ databases">
        <title>Genomic Encyclopedia of Type Strains, Phase IV (KMG-IV): sequencing the most valuable type-strain genomes for metagenomic binning, comparative biology and taxonomic classification.</title>
        <authorList>
            <person name="Goeker M."/>
        </authorList>
    </citation>
    <scope>NUCLEOTIDE SEQUENCE [LARGE SCALE GENOMIC DNA]</scope>
    <source>
        <strain evidence="3 4">DSM 29487</strain>
    </source>
</reference>
<dbReference type="GeneID" id="98914035"/>
<dbReference type="AlphaFoldDB" id="A0A4R3ZBS2"/>
<sequence length="388" mass="45948">MDKYYKTGEFAKMANLSIRTIRYYDKIGLLKPSKIADNGYRMYSDRDFMKLQKILSLKYLGFSLDDIFSMTVNDSYLSLQQSLSLQKKMIDQKIEQLQNIKLSLEKTEQFITQSQNIDWKAILDNINFNTMEQDLLEQYKNSTNINIRIKLHEKYSINPIHWFEWMFSQYHLDNGMKVLEIGCGNGELWQRNQKNIPNIQLTLTDISQGMLDDAKNRLKDIKDIDYQCFDCHQIPYDNQTFDIVIANHVLFYVQDIEQVLKEINRVLKNDGIFYCSTYGKKHMKEITDLIKEFNPKITLSNIKLYDVFGLENGKIILEPYFKKIETLIHDDYLLVNDVNDIINYILSCHGNQSEFILKDYESFKRYMEKKVKNEIKITKAAGIFICRK</sequence>
<dbReference type="Gene3D" id="1.10.1660.10">
    <property type="match status" value="1"/>
</dbReference>
<gene>
    <name evidence="3" type="ORF">EDD60_101210</name>
</gene>
<dbReference type="Proteomes" id="UP000295515">
    <property type="component" value="Unassembled WGS sequence"/>
</dbReference>
<dbReference type="PROSITE" id="PS00552">
    <property type="entry name" value="HTH_MERR_1"/>
    <property type="match status" value="1"/>
</dbReference>
<dbReference type="RefSeq" id="WP_207905268.1">
    <property type="nucleotide sequence ID" value="NZ_DBGCPY010000067.1"/>
</dbReference>
<organism evidence="3 4">
    <name type="scientific">Longibaculum muris</name>
    <dbReference type="NCBI Taxonomy" id="1796628"/>
    <lineage>
        <taxon>Bacteria</taxon>
        <taxon>Bacillati</taxon>
        <taxon>Bacillota</taxon>
        <taxon>Erysipelotrichia</taxon>
        <taxon>Erysipelotrichales</taxon>
        <taxon>Coprobacillaceae</taxon>
        <taxon>Longibaculum</taxon>
    </lineage>
</organism>
<dbReference type="PANTHER" id="PTHR30204:SF96">
    <property type="entry name" value="CHROMOSOME-ANCHORING PROTEIN RACA"/>
    <property type="match status" value="1"/>
</dbReference>
<dbReference type="CDD" id="cd01106">
    <property type="entry name" value="HTH_TipAL-Mta"/>
    <property type="match status" value="1"/>
</dbReference>
<dbReference type="GO" id="GO:0003700">
    <property type="term" value="F:DNA-binding transcription factor activity"/>
    <property type="evidence" value="ECO:0007669"/>
    <property type="project" value="InterPro"/>
</dbReference>
<dbReference type="PROSITE" id="PS50937">
    <property type="entry name" value="HTH_MERR_2"/>
    <property type="match status" value="1"/>
</dbReference>
<dbReference type="Gene3D" id="3.40.50.150">
    <property type="entry name" value="Vaccinia Virus protein VP39"/>
    <property type="match status" value="1"/>
</dbReference>
<dbReference type="InterPro" id="IPR009061">
    <property type="entry name" value="DNA-bd_dom_put_sf"/>
</dbReference>
<accession>A0A4R3ZBS2</accession>
<dbReference type="Pfam" id="PF08241">
    <property type="entry name" value="Methyltransf_11"/>
    <property type="match status" value="1"/>
</dbReference>
<dbReference type="SUPFAM" id="SSF53335">
    <property type="entry name" value="S-adenosyl-L-methionine-dependent methyltransferases"/>
    <property type="match status" value="1"/>
</dbReference>
<dbReference type="SUPFAM" id="SSF46955">
    <property type="entry name" value="Putative DNA-binding domain"/>
    <property type="match status" value="1"/>
</dbReference>
<dbReference type="InterPro" id="IPR029063">
    <property type="entry name" value="SAM-dependent_MTases_sf"/>
</dbReference>
<evidence type="ECO:0000313" key="4">
    <source>
        <dbReference type="Proteomes" id="UP000295515"/>
    </source>
</evidence>
<dbReference type="GO" id="GO:0008757">
    <property type="term" value="F:S-adenosylmethionine-dependent methyltransferase activity"/>
    <property type="evidence" value="ECO:0007669"/>
    <property type="project" value="InterPro"/>
</dbReference>
<dbReference type="PANTHER" id="PTHR30204">
    <property type="entry name" value="REDOX-CYCLING DRUG-SENSING TRANSCRIPTIONAL ACTIVATOR SOXR"/>
    <property type="match status" value="1"/>
</dbReference>
<dbReference type="CDD" id="cd02440">
    <property type="entry name" value="AdoMet_MTases"/>
    <property type="match status" value="1"/>
</dbReference>
<evidence type="ECO:0000256" key="1">
    <source>
        <dbReference type="ARBA" id="ARBA00023125"/>
    </source>
</evidence>
<dbReference type="InterPro" id="IPR013216">
    <property type="entry name" value="Methyltransf_11"/>
</dbReference>
<dbReference type="InterPro" id="IPR047057">
    <property type="entry name" value="MerR_fam"/>
</dbReference>
<name>A0A4R3ZBS2_9FIRM</name>
<dbReference type="GO" id="GO:0003677">
    <property type="term" value="F:DNA binding"/>
    <property type="evidence" value="ECO:0007669"/>
    <property type="project" value="UniProtKB-KW"/>
</dbReference>
<proteinExistence type="predicted"/>
<evidence type="ECO:0000313" key="3">
    <source>
        <dbReference type="EMBL" id="TCW02906.1"/>
    </source>
</evidence>
<keyword evidence="1" id="KW-0238">DNA-binding</keyword>
<comment type="caution">
    <text evidence="3">The sequence shown here is derived from an EMBL/GenBank/DDBJ whole genome shotgun (WGS) entry which is preliminary data.</text>
</comment>
<feature type="domain" description="HTH merR-type" evidence="2">
    <location>
        <begin position="4"/>
        <end position="73"/>
    </location>
</feature>
<protein>
    <submittedName>
        <fullName evidence="3">MerR-like DNA binding protein</fullName>
    </submittedName>
</protein>
<dbReference type="PRINTS" id="PR00040">
    <property type="entry name" value="HTHMERR"/>
</dbReference>
<dbReference type="InterPro" id="IPR000551">
    <property type="entry name" value="MerR-type_HTH_dom"/>
</dbReference>
<keyword evidence="4" id="KW-1185">Reference proteome</keyword>
<dbReference type="Pfam" id="PF13411">
    <property type="entry name" value="MerR_1"/>
    <property type="match status" value="1"/>
</dbReference>
<dbReference type="EMBL" id="SMCQ01000001">
    <property type="protein sequence ID" value="TCW02906.1"/>
    <property type="molecule type" value="Genomic_DNA"/>
</dbReference>
<evidence type="ECO:0000259" key="2">
    <source>
        <dbReference type="PROSITE" id="PS50937"/>
    </source>
</evidence>
<dbReference type="SMART" id="SM00422">
    <property type="entry name" value="HTH_MERR"/>
    <property type="match status" value="1"/>
</dbReference>